<organism evidence="2 3">
    <name type="scientific">Kibdelosporangium phytohabitans</name>
    <dbReference type="NCBI Taxonomy" id="860235"/>
    <lineage>
        <taxon>Bacteria</taxon>
        <taxon>Bacillati</taxon>
        <taxon>Actinomycetota</taxon>
        <taxon>Actinomycetes</taxon>
        <taxon>Pseudonocardiales</taxon>
        <taxon>Pseudonocardiaceae</taxon>
        <taxon>Kibdelosporangium</taxon>
    </lineage>
</organism>
<keyword evidence="3" id="KW-1185">Reference proteome</keyword>
<sequence>MLGLPEFDATDGVTLLAYLGLDRYDETFVAKAEQALGRLRDRFEHGYLPRAEGPLPWAFRHALGAGADPADLLAVFTQVLTGGFEPTKAVLVEGLCRCCDPLQLKVFNADPAGCADELARLASPFHYAPRTASSSVVVAGTTVPAGARVALVLAAANRDPVRFPRPHEVDPARPRRQHVAFGWGGASVWERVSPNGWHDQSGCLYSRASAR</sequence>
<dbReference type="EMBL" id="CP012752">
    <property type="protein sequence ID" value="ALG13387.1"/>
    <property type="molecule type" value="Genomic_DNA"/>
</dbReference>
<dbReference type="GO" id="GO:0004497">
    <property type="term" value="F:monooxygenase activity"/>
    <property type="evidence" value="ECO:0007669"/>
    <property type="project" value="InterPro"/>
</dbReference>
<dbReference type="InterPro" id="IPR001128">
    <property type="entry name" value="Cyt_P450"/>
</dbReference>
<comment type="similarity">
    <text evidence="1">Belongs to the cytochrome P450 family.</text>
</comment>
<dbReference type="GO" id="GO:0016705">
    <property type="term" value="F:oxidoreductase activity, acting on paired donors, with incorporation or reduction of molecular oxygen"/>
    <property type="evidence" value="ECO:0007669"/>
    <property type="project" value="InterPro"/>
</dbReference>
<dbReference type="Gene3D" id="1.10.630.10">
    <property type="entry name" value="Cytochrome P450"/>
    <property type="match status" value="1"/>
</dbReference>
<evidence type="ECO:0000313" key="2">
    <source>
        <dbReference type="EMBL" id="ALG13387.1"/>
    </source>
</evidence>
<proteinExistence type="inferred from homology"/>
<dbReference type="SUPFAM" id="SSF48264">
    <property type="entry name" value="Cytochrome P450"/>
    <property type="match status" value="1"/>
</dbReference>
<evidence type="ECO:0000256" key="1">
    <source>
        <dbReference type="ARBA" id="ARBA00010617"/>
    </source>
</evidence>
<dbReference type="GO" id="GO:0020037">
    <property type="term" value="F:heme binding"/>
    <property type="evidence" value="ECO:0007669"/>
    <property type="project" value="InterPro"/>
</dbReference>
<dbReference type="Proteomes" id="UP000063699">
    <property type="component" value="Chromosome"/>
</dbReference>
<protein>
    <recommendedName>
        <fullName evidence="4">Cytochrome</fullName>
    </recommendedName>
</protein>
<dbReference type="InterPro" id="IPR036396">
    <property type="entry name" value="Cyt_P450_sf"/>
</dbReference>
<dbReference type="PANTHER" id="PTHR46696:SF1">
    <property type="entry name" value="CYTOCHROME P450 YJIB-RELATED"/>
    <property type="match status" value="1"/>
</dbReference>
<dbReference type="KEGG" id="kphy:AOZ06_46840"/>
<reference evidence="2 3" key="1">
    <citation type="submission" date="2015-07" db="EMBL/GenBank/DDBJ databases">
        <title>Genome sequencing of Kibdelosporangium phytohabitans.</title>
        <authorList>
            <person name="Qin S."/>
            <person name="Xing K."/>
        </authorList>
    </citation>
    <scope>NUCLEOTIDE SEQUENCE [LARGE SCALE GENOMIC DNA]</scope>
    <source>
        <strain evidence="2 3">KLBMP1111</strain>
    </source>
</reference>
<dbReference type="STRING" id="860235.AOZ06_46840"/>
<dbReference type="PANTHER" id="PTHR46696">
    <property type="entry name" value="P450, PUTATIVE (EUROFUNG)-RELATED"/>
    <property type="match status" value="1"/>
</dbReference>
<name>A0A0N9IE33_9PSEU</name>
<dbReference type="AlphaFoldDB" id="A0A0N9IE33"/>
<evidence type="ECO:0008006" key="4">
    <source>
        <dbReference type="Google" id="ProtNLM"/>
    </source>
</evidence>
<gene>
    <name evidence="2" type="ORF">AOZ06_46840</name>
</gene>
<dbReference type="GO" id="GO:0005506">
    <property type="term" value="F:iron ion binding"/>
    <property type="evidence" value="ECO:0007669"/>
    <property type="project" value="InterPro"/>
</dbReference>
<accession>A0A0N9IE33</accession>
<dbReference type="RefSeq" id="WP_054295276.1">
    <property type="nucleotide sequence ID" value="NZ_CP012752.1"/>
</dbReference>
<evidence type="ECO:0000313" key="3">
    <source>
        <dbReference type="Proteomes" id="UP000063699"/>
    </source>
</evidence>
<dbReference type="Pfam" id="PF00067">
    <property type="entry name" value="p450"/>
    <property type="match status" value="1"/>
</dbReference>